<feature type="compositionally biased region" description="Acidic residues" evidence="6">
    <location>
        <begin position="232"/>
        <end position="241"/>
    </location>
</feature>
<dbReference type="InterPro" id="IPR005202">
    <property type="entry name" value="TF_GRAS"/>
</dbReference>
<evidence type="ECO:0000256" key="4">
    <source>
        <dbReference type="ARBA" id="ARBA00023242"/>
    </source>
</evidence>
<feature type="compositionally biased region" description="Polar residues" evidence="6">
    <location>
        <begin position="248"/>
        <end position="264"/>
    </location>
</feature>
<organism evidence="7 8">
    <name type="scientific">Linum trigynum</name>
    <dbReference type="NCBI Taxonomy" id="586398"/>
    <lineage>
        <taxon>Eukaryota</taxon>
        <taxon>Viridiplantae</taxon>
        <taxon>Streptophyta</taxon>
        <taxon>Embryophyta</taxon>
        <taxon>Tracheophyta</taxon>
        <taxon>Spermatophyta</taxon>
        <taxon>Magnoliopsida</taxon>
        <taxon>eudicotyledons</taxon>
        <taxon>Gunneridae</taxon>
        <taxon>Pentapetalae</taxon>
        <taxon>rosids</taxon>
        <taxon>fabids</taxon>
        <taxon>Malpighiales</taxon>
        <taxon>Linaceae</taxon>
        <taxon>Linum</taxon>
    </lineage>
</organism>
<comment type="similarity">
    <text evidence="5">Belongs to the GRAS family.</text>
</comment>
<feature type="region of interest" description="Disordered" evidence="6">
    <location>
        <begin position="182"/>
        <end position="217"/>
    </location>
</feature>
<keyword evidence="4" id="KW-0539">Nucleus</keyword>
<feature type="compositionally biased region" description="Polar residues" evidence="6">
    <location>
        <begin position="16"/>
        <end position="28"/>
    </location>
</feature>
<dbReference type="PROSITE" id="PS50985">
    <property type="entry name" value="GRAS"/>
    <property type="match status" value="1"/>
</dbReference>
<reference evidence="7 8" key="1">
    <citation type="submission" date="2024-04" db="EMBL/GenBank/DDBJ databases">
        <authorList>
            <person name="Fracassetti M."/>
        </authorList>
    </citation>
    <scope>NUCLEOTIDE SEQUENCE [LARGE SCALE GENOMIC DNA]</scope>
</reference>
<keyword evidence="3" id="KW-0804">Transcription</keyword>
<feature type="region of interest" description="SAW" evidence="5">
    <location>
        <begin position="576"/>
        <end position="653"/>
    </location>
</feature>
<comment type="caution">
    <text evidence="5">Lacks conserved residue(s) required for the propagation of feature annotation.</text>
</comment>
<comment type="subcellular location">
    <subcellularLocation>
        <location evidence="1">Nucleus</location>
    </subcellularLocation>
</comment>
<feature type="region of interest" description="Disordered" evidence="6">
    <location>
        <begin position="1"/>
        <end position="28"/>
    </location>
</feature>
<feature type="compositionally biased region" description="Gly residues" evidence="6">
    <location>
        <begin position="1"/>
        <end position="10"/>
    </location>
</feature>
<accession>A0AAV2DCA5</accession>
<keyword evidence="2" id="KW-0805">Transcription regulation</keyword>
<keyword evidence="8" id="KW-1185">Reference proteome</keyword>
<evidence type="ECO:0000313" key="8">
    <source>
        <dbReference type="Proteomes" id="UP001497516"/>
    </source>
</evidence>
<dbReference type="GO" id="GO:0005634">
    <property type="term" value="C:nucleus"/>
    <property type="evidence" value="ECO:0007669"/>
    <property type="project" value="UniProtKB-SubCell"/>
</dbReference>
<feature type="compositionally biased region" description="Low complexity" evidence="6">
    <location>
        <begin position="265"/>
        <end position="304"/>
    </location>
</feature>
<evidence type="ECO:0008006" key="9">
    <source>
        <dbReference type="Google" id="ProtNLM"/>
    </source>
</evidence>
<feature type="short sequence motif" description="VHIID" evidence="5">
    <location>
        <begin position="386"/>
        <end position="390"/>
    </location>
</feature>
<evidence type="ECO:0000256" key="6">
    <source>
        <dbReference type="SAM" id="MobiDB-lite"/>
    </source>
</evidence>
<dbReference type="Proteomes" id="UP001497516">
    <property type="component" value="Chromosome 2"/>
</dbReference>
<gene>
    <name evidence="7" type="ORF">LTRI10_LOCUS13250</name>
</gene>
<evidence type="ECO:0000313" key="7">
    <source>
        <dbReference type="EMBL" id="CAL1371170.1"/>
    </source>
</evidence>
<protein>
    <recommendedName>
        <fullName evidence="9">Scarecrow-like protein 8</fullName>
    </recommendedName>
</protein>
<proteinExistence type="inferred from homology"/>
<evidence type="ECO:0000256" key="5">
    <source>
        <dbReference type="PROSITE-ProRule" id="PRU01191"/>
    </source>
</evidence>
<evidence type="ECO:0000256" key="2">
    <source>
        <dbReference type="ARBA" id="ARBA00023015"/>
    </source>
</evidence>
<dbReference type="EMBL" id="OZ034815">
    <property type="protein sequence ID" value="CAL1371170.1"/>
    <property type="molecule type" value="Genomic_DNA"/>
</dbReference>
<dbReference type="Pfam" id="PF03514">
    <property type="entry name" value="GRAS"/>
    <property type="match status" value="1"/>
</dbReference>
<feature type="compositionally biased region" description="Polar residues" evidence="6">
    <location>
        <begin position="182"/>
        <end position="195"/>
    </location>
</feature>
<evidence type="ECO:0000256" key="3">
    <source>
        <dbReference type="ARBA" id="ARBA00023163"/>
    </source>
</evidence>
<name>A0AAV2DCA5_9ROSI</name>
<dbReference type="AlphaFoldDB" id="A0AAV2DCA5"/>
<evidence type="ECO:0000256" key="1">
    <source>
        <dbReference type="ARBA" id="ARBA00004123"/>
    </source>
</evidence>
<sequence>MASGFPGGGSDLFSGRSMNPNPQTNNPYRTQLSQIFLDSSSQIAQYQQQQRLHHSPVASYIGKRTLSDYQTSQHHLYQQQQNQGSSLNPFNALLARSVKPRIYQNSNTTTTTSPISTLSPIEFSANNNFSPELPAASQHQQQQQRYGFPLLQQLRPQPINIGHNNNGTQIQTLQGIPFANSVQSAQPSQMSQSNRGVVAASASAPTAAGGGSQESEKKMMNRLQELEKQLLDDDSEDDEGCGGDAVSGITNTNSEWSETIQNLISPSSSSSPTTTNNHNNNNNNPISPSPSPSSSSSNSSTTTSAATTPAICTRPVLMEAAAAIYEGRSDSAAEILSRVGSSGGKGNSKQRLMDYLFSALKSRVNPADNPPPVGELYEKEHMKNGFHVVDFDIGQGGQYMNLLYAMAERLNGSPAVVKITAVPDGSGGEEERARLNSVGNSLRQLAEGLGVTLHFNVAAAASCRLSDLSRESLGCEPDEPLAVNFAFKLFRMPDESVSTENPRDELLRRVRAMEPRVVTVVEQEMNRNTAPFLARVSEAFGYYGALLDSIGATVQGEAERGRVEEGLGRKLANAVACEGRDRVERCEVFGKWRARMGMAGFRPKPLSQAVTELMRARLNSANRAIPGFTVKEDNGGACFGWMGKSLTVASAWR</sequence>
<feature type="region of interest" description="Disordered" evidence="6">
    <location>
        <begin position="232"/>
        <end position="307"/>
    </location>
</feature>
<dbReference type="PANTHER" id="PTHR31636">
    <property type="entry name" value="OSJNBA0084A10.13 PROTEIN-RELATED"/>
    <property type="match status" value="1"/>
</dbReference>